<sequence length="347" mass="39247">MEKKQIHEKALGDIDHLEQDPLLYPSQPIIDAHHHLYDRKELRYLLPDFQKDLKTGHNIRATVFVQARSMYRETGPEHLRSVGETEFAVTVADQCACDTEIKTSVCDAIVGYADLQLGKRVAEVLEAHIDSGKGRFRGIRHIVAWDADKSLLNPAYPTSRDMMDSAKFRAGFSELARAGLSFDAWLFFHQLNDLVKLARAFPETSIIVNHCGGILGIGKYTNRHPEVFAQWKKAIVELSGCDNVSMKIGGFGLELTGFSRQQDGNASSQELARGWKPWVETCIEAFGTSRCMFESNFPADRAWISYDKVWNTMKWLTAGASVDEKDDLFWRSASRLYRLQNVIQTGI</sequence>
<dbReference type="EMBL" id="WTUW01000002">
    <property type="protein sequence ID" value="MZR31569.1"/>
    <property type="molecule type" value="Genomic_DNA"/>
</dbReference>
<dbReference type="RefSeq" id="WP_161316061.1">
    <property type="nucleotide sequence ID" value="NZ_WTUW01000002.1"/>
</dbReference>
<proteinExistence type="inferred from homology"/>
<evidence type="ECO:0000256" key="1">
    <source>
        <dbReference type="ARBA" id="ARBA00038310"/>
    </source>
</evidence>
<dbReference type="Pfam" id="PF04909">
    <property type="entry name" value="Amidohydro_2"/>
    <property type="match status" value="1"/>
</dbReference>
<dbReference type="Proteomes" id="UP000476030">
    <property type="component" value="Unassembled WGS sequence"/>
</dbReference>
<protein>
    <submittedName>
        <fullName evidence="3">Amidohydrolase family protein</fullName>
    </submittedName>
</protein>
<dbReference type="PANTHER" id="PTHR43569:SF1">
    <property type="entry name" value="BLL3371 PROTEIN"/>
    <property type="match status" value="1"/>
</dbReference>
<dbReference type="InterPro" id="IPR006680">
    <property type="entry name" value="Amidohydro-rel"/>
</dbReference>
<evidence type="ECO:0000313" key="4">
    <source>
        <dbReference type="Proteomes" id="UP000476030"/>
    </source>
</evidence>
<feature type="domain" description="Amidohydrolase-related" evidence="2">
    <location>
        <begin position="30"/>
        <end position="339"/>
    </location>
</feature>
<name>A0A6L8WA07_9PROT</name>
<organism evidence="3 4">
    <name type="scientific">Sneathiella litorea</name>
    <dbReference type="NCBI Taxonomy" id="2606216"/>
    <lineage>
        <taxon>Bacteria</taxon>
        <taxon>Pseudomonadati</taxon>
        <taxon>Pseudomonadota</taxon>
        <taxon>Alphaproteobacteria</taxon>
        <taxon>Sneathiellales</taxon>
        <taxon>Sneathiellaceae</taxon>
        <taxon>Sneathiella</taxon>
    </lineage>
</organism>
<keyword evidence="4" id="KW-1185">Reference proteome</keyword>
<dbReference type="InterPro" id="IPR052350">
    <property type="entry name" value="Metallo-dep_Lactonases"/>
</dbReference>
<accession>A0A6L8WA07</accession>
<gene>
    <name evidence="3" type="ORF">GQE98_13085</name>
</gene>
<dbReference type="Gene3D" id="3.20.20.140">
    <property type="entry name" value="Metal-dependent hydrolases"/>
    <property type="match status" value="1"/>
</dbReference>
<dbReference type="PANTHER" id="PTHR43569">
    <property type="entry name" value="AMIDOHYDROLASE"/>
    <property type="match status" value="1"/>
</dbReference>
<dbReference type="AlphaFoldDB" id="A0A6L8WA07"/>
<evidence type="ECO:0000313" key="3">
    <source>
        <dbReference type="EMBL" id="MZR31569.1"/>
    </source>
</evidence>
<evidence type="ECO:0000259" key="2">
    <source>
        <dbReference type="Pfam" id="PF04909"/>
    </source>
</evidence>
<dbReference type="InterPro" id="IPR032466">
    <property type="entry name" value="Metal_Hydrolase"/>
</dbReference>
<keyword evidence="3" id="KW-0378">Hydrolase</keyword>
<comment type="similarity">
    <text evidence="1">Belongs to the metallo-dependent hydrolases superfamily.</text>
</comment>
<comment type="caution">
    <text evidence="3">The sequence shown here is derived from an EMBL/GenBank/DDBJ whole genome shotgun (WGS) entry which is preliminary data.</text>
</comment>
<dbReference type="SUPFAM" id="SSF51556">
    <property type="entry name" value="Metallo-dependent hydrolases"/>
    <property type="match status" value="1"/>
</dbReference>
<dbReference type="GO" id="GO:0016787">
    <property type="term" value="F:hydrolase activity"/>
    <property type="evidence" value="ECO:0007669"/>
    <property type="project" value="UniProtKB-KW"/>
</dbReference>
<reference evidence="3 4" key="1">
    <citation type="submission" date="2019-12" db="EMBL/GenBank/DDBJ databases">
        <title>Snethiella sp. nov. sp. isolated from sea sand.</title>
        <authorList>
            <person name="Kim J."/>
            <person name="Jeong S.E."/>
            <person name="Jung H.S."/>
            <person name="Jeon C.O."/>
        </authorList>
    </citation>
    <scope>NUCLEOTIDE SEQUENCE [LARGE SCALE GENOMIC DNA]</scope>
    <source>
        <strain evidence="3 4">DP05</strain>
    </source>
</reference>